<keyword evidence="1" id="KW-0732">Signal</keyword>
<dbReference type="PRINTS" id="PR00111">
    <property type="entry name" value="ABHYDROLASE"/>
</dbReference>
<dbReference type="SUPFAM" id="SSF53474">
    <property type="entry name" value="alpha/beta-Hydrolases"/>
    <property type="match status" value="1"/>
</dbReference>
<dbReference type="InterPro" id="IPR000073">
    <property type="entry name" value="AB_hydrolase_1"/>
</dbReference>
<gene>
    <name evidence="3" type="ORF">F6R98_06605</name>
</gene>
<dbReference type="InterPro" id="IPR022742">
    <property type="entry name" value="Hydrolase_4"/>
</dbReference>
<dbReference type="KEGG" id="mmob:F6R98_06605"/>
<dbReference type="AlphaFoldDB" id="A0A5Q0BKP4"/>
<feature type="chain" id="PRO_5024812133" evidence="1">
    <location>
        <begin position="26"/>
        <end position="324"/>
    </location>
</feature>
<dbReference type="Proteomes" id="UP000325755">
    <property type="component" value="Chromosome"/>
</dbReference>
<keyword evidence="3" id="KW-0378">Hydrolase</keyword>
<feature type="domain" description="Serine aminopeptidase S33" evidence="2">
    <location>
        <begin position="67"/>
        <end position="299"/>
    </location>
</feature>
<name>A0A5Q0BKP4_9GAMM</name>
<evidence type="ECO:0000259" key="2">
    <source>
        <dbReference type="Pfam" id="PF12146"/>
    </source>
</evidence>
<dbReference type="EMBL" id="CP044205">
    <property type="protein sequence ID" value="QFY42336.1"/>
    <property type="molecule type" value="Genomic_DNA"/>
</dbReference>
<evidence type="ECO:0000256" key="1">
    <source>
        <dbReference type="SAM" id="SignalP"/>
    </source>
</evidence>
<feature type="signal peptide" evidence="1">
    <location>
        <begin position="1"/>
        <end position="25"/>
    </location>
</feature>
<dbReference type="InterPro" id="IPR051044">
    <property type="entry name" value="MAG_DAG_Lipase"/>
</dbReference>
<dbReference type="GO" id="GO:0016787">
    <property type="term" value="F:hydrolase activity"/>
    <property type="evidence" value="ECO:0007669"/>
    <property type="project" value="UniProtKB-KW"/>
</dbReference>
<dbReference type="PROSITE" id="PS51257">
    <property type="entry name" value="PROKAR_LIPOPROTEIN"/>
    <property type="match status" value="1"/>
</dbReference>
<dbReference type="Gene3D" id="3.40.50.1820">
    <property type="entry name" value="alpha/beta hydrolase"/>
    <property type="match status" value="1"/>
</dbReference>
<evidence type="ECO:0000313" key="3">
    <source>
        <dbReference type="EMBL" id="QFY42336.1"/>
    </source>
</evidence>
<proteinExistence type="predicted"/>
<keyword evidence="4" id="KW-1185">Reference proteome</keyword>
<evidence type="ECO:0000313" key="4">
    <source>
        <dbReference type="Proteomes" id="UP000325755"/>
    </source>
</evidence>
<dbReference type="Pfam" id="PF12146">
    <property type="entry name" value="Hydrolase_4"/>
    <property type="match status" value="1"/>
</dbReference>
<accession>A0A5Q0BKP4</accession>
<dbReference type="InterPro" id="IPR029058">
    <property type="entry name" value="AB_hydrolase_fold"/>
</dbReference>
<dbReference type="OrthoDB" id="9806902at2"/>
<organism evidence="3 4">
    <name type="scientific">Candidatus Methylospira mobilis</name>
    <dbReference type="NCBI Taxonomy" id="1808979"/>
    <lineage>
        <taxon>Bacteria</taxon>
        <taxon>Pseudomonadati</taxon>
        <taxon>Pseudomonadota</taxon>
        <taxon>Gammaproteobacteria</taxon>
        <taxon>Methylococcales</taxon>
        <taxon>Methylococcaceae</taxon>
        <taxon>Candidatus Methylospira</taxon>
    </lineage>
</organism>
<dbReference type="PANTHER" id="PTHR11614">
    <property type="entry name" value="PHOSPHOLIPASE-RELATED"/>
    <property type="match status" value="1"/>
</dbReference>
<protein>
    <submittedName>
        <fullName evidence="3">Alpha/beta hydrolase</fullName>
    </submittedName>
</protein>
<sequence>MRVWSDLKKLLTGGGLLLLSMAACVACTPAFHRTDAAVMPASLKSSHFSAKDQAVLPVRRWLPENGQIKAVIVAVHGFNDYSNFFDSAGRYLSQRGIACYAYDQRGFGFAPGWGLWAGADAYGDDLTDFSREVRKHHPDVPLYVLGESMGGAVVIASMTSWNPPDADGVILVAPAVWGRKTMPWYQSRLLSVATAVMPELRLTGEGLRIMPSDNIDMLRKFSRDPKVIKATRIDTISGLTDLMDAALDRAGDIKFPAMVLYGEKDQLIPKEPMTMMLEKMPPGTQVRIYPQGYHMLLRDLHADIPLADILAWIERRQPLNSTMH</sequence>
<dbReference type="InParanoid" id="A0A5Q0BKP4"/>
<reference evidence="3 4" key="1">
    <citation type="submission" date="2019-09" db="EMBL/GenBank/DDBJ databases">
        <title>Ecophysiology of the spiral-shaped methanotroph Methylospira mobilis as revealed by the complete genome sequence.</title>
        <authorList>
            <person name="Oshkin I.Y."/>
            <person name="Dedysh S.N."/>
            <person name="Miroshnikov K."/>
            <person name="Danilova O.V."/>
            <person name="Hakobyan A."/>
            <person name="Liesack W."/>
        </authorList>
    </citation>
    <scope>NUCLEOTIDE SEQUENCE [LARGE SCALE GENOMIC DNA]</scope>
    <source>
        <strain evidence="3 4">Shm1</strain>
    </source>
</reference>